<dbReference type="Proteomes" id="UP000546213">
    <property type="component" value="Unassembled WGS sequence"/>
</dbReference>
<dbReference type="EMBL" id="JAAOAS010000393">
    <property type="protein sequence ID" value="KAF5577137.1"/>
    <property type="molecule type" value="Genomic_DNA"/>
</dbReference>
<comment type="caution">
    <text evidence="2">The sequence shown here is derived from an EMBL/GenBank/DDBJ whole genome shotgun (WGS) entry which is preliminary data.</text>
</comment>
<dbReference type="PANTHER" id="PTHR24148">
    <property type="entry name" value="ANKYRIN REPEAT DOMAIN-CONTAINING PROTEIN 39 HOMOLOG-RELATED"/>
    <property type="match status" value="1"/>
</dbReference>
<feature type="domain" description="Heterokaryon incompatibility" evidence="1">
    <location>
        <begin position="699"/>
        <end position="844"/>
    </location>
</feature>
<dbReference type="Pfam" id="PF26639">
    <property type="entry name" value="Het-6_barrel"/>
    <property type="match status" value="2"/>
</dbReference>
<feature type="domain" description="Heterokaryon incompatibility" evidence="1">
    <location>
        <begin position="129"/>
        <end position="278"/>
    </location>
</feature>
<dbReference type="InterPro" id="IPR052895">
    <property type="entry name" value="HetReg/Transcr_Mod"/>
</dbReference>
<gene>
    <name evidence="2" type="ORF">FPCIR_12251</name>
</gene>
<dbReference type="OrthoDB" id="265717at2759"/>
<protein>
    <submittedName>
        <fullName evidence="2">Heterokaryon incompatibility het-6</fullName>
    </submittedName>
</protein>
<name>A0A8H5KNJ2_9HYPO</name>
<dbReference type="InterPro" id="IPR010730">
    <property type="entry name" value="HET"/>
</dbReference>
<accession>A0A8H5KNJ2</accession>
<keyword evidence="3" id="KW-1185">Reference proteome</keyword>
<sequence length="1304" mass="147711">MASSLFEKAKFKTRKLLQPEPQESSSEMSRLYHPLDENSDEIRLLTLLPKSRKTGIPHCTLETYSLKEFTPQYLHFLSTSGVANLGKRRTTSQWIRSRIAPELAGLAPLNRIHSTQPPSSQYRFRWGDYAALSYVWGDENDTCIIVLNEQPRRVTSNLARALSAFLQDGEFEDGFKLWVDAICINQEDLGERARQLRRMRDIYGSAWAVIAWLGEASFRSSSAIQLIRDLSALSKAGCGSQIEACLRSDPDYLGNGCWLAMHDLMKRPYWYRLWIIQEIIMGASATWIRCGTVSIDWTSFCAGISFLEEHLWLVKDELLIKERLAATSENGPAWSVMGIHLVYQDLSPLSDREENGGQYPSFGRLLDISNTAECSDPRDKVYALVGLMSAAVADSLQPDYTLPVRHAYAATARSFIQIDDNLEPIRDGNPWGRSNAPSGFIVDSISGLSARGRGYFYWDKSTIIQPRQWNSVYGDSNATAVALYRTLVLDRVAGGEKATARHAAILHLPRTFRRGAQEFTKRGWGWLAGQAGYYFRWEEFRSINAGFQLGSHRLDDFFHDEIPQNASELDYSEVYSCFDRASQKRRFMTTTNGYMGWAPDNIFGEDSEQTRPGDMIAVLFGCSTPVVIRRYGPCGYFQVIGEAYVQGLMYGEAMELNLYAKNILYKDDSFRLVSLQPGRDGVPLTLRLLNTKLCEAQPYEAVSYVWGDVKDLISISVEDDEDTVTQALISHNCHAALSSFRHLDSPRLLWIDSICIDQGSAIEKNHQLGLMARIYKNASQVLVHLGQGTPDSDAAMRCIREIDEPSNDDGYGAVEASAIIPQNQMSVTNLFKRSWFFRVWVLQEITFAQQATVVCGDYQLNWESFKTFFHWNVNAGWIQRLPFSVTYAISPTPFVLHVTYAERLLKILEDTRTCGATDPRDKLYAVLPLLNRHHEEMREELEGYKERWDYNEQELGDLAIRQQPLNVQVDYSHPVSRVYTDLAILLMDSVGLDMLSHVVKESAIPGLPTWVPDWSVTSPYWADTQKPAPGRYKPFAGFTSGPTQYVWGWKMLHPHLIDTWTSSEYTSVNTQPSRQIHVQAVSLGKIERIGDICDIAKNHFPVGQWEMTVPDQSYLKHSEMPQDTADDESHKWHNGSLALSKFFRTLTFDDVVYPEVAKAAVSHIKRYNRELLNDDEGEWKCFGELTEEDKKRIPLMDIFQGTGSFEKQAMRILKRCDGKRLCILSSGRIGLANDRAQVGDEVFVVEGACIPFIFRKPTPGGTGDDVPEQVFNLVGGAFVLGVMSGEIWDLVEKGEVQREDITIR</sequence>
<evidence type="ECO:0000313" key="2">
    <source>
        <dbReference type="EMBL" id="KAF5577137.1"/>
    </source>
</evidence>
<dbReference type="PANTHER" id="PTHR24148:SF64">
    <property type="entry name" value="HETEROKARYON INCOMPATIBILITY DOMAIN-CONTAINING PROTEIN"/>
    <property type="match status" value="1"/>
</dbReference>
<evidence type="ECO:0000313" key="3">
    <source>
        <dbReference type="Proteomes" id="UP000546213"/>
    </source>
</evidence>
<reference evidence="2 3" key="1">
    <citation type="submission" date="2020-05" db="EMBL/GenBank/DDBJ databases">
        <title>Identification and distribution of gene clusters putatively required for synthesis of sphingolipid metabolism inhibitors in phylogenetically diverse species of the filamentous fungus Fusarium.</title>
        <authorList>
            <person name="Kim H.-S."/>
            <person name="Busman M."/>
            <person name="Brown D.W."/>
            <person name="Divon H."/>
            <person name="Uhlig S."/>
            <person name="Proctor R.H."/>
        </authorList>
    </citation>
    <scope>NUCLEOTIDE SEQUENCE [LARGE SCALE GENOMIC DNA]</scope>
    <source>
        <strain evidence="2 3">NRRL 36939</strain>
    </source>
</reference>
<proteinExistence type="predicted"/>
<evidence type="ECO:0000259" key="1">
    <source>
        <dbReference type="Pfam" id="PF06985"/>
    </source>
</evidence>
<dbReference type="Pfam" id="PF06985">
    <property type="entry name" value="HET"/>
    <property type="match status" value="2"/>
</dbReference>
<organism evidence="2 3">
    <name type="scientific">Fusarium pseudocircinatum</name>
    <dbReference type="NCBI Taxonomy" id="56676"/>
    <lineage>
        <taxon>Eukaryota</taxon>
        <taxon>Fungi</taxon>
        <taxon>Dikarya</taxon>
        <taxon>Ascomycota</taxon>
        <taxon>Pezizomycotina</taxon>
        <taxon>Sordariomycetes</taxon>
        <taxon>Hypocreomycetidae</taxon>
        <taxon>Hypocreales</taxon>
        <taxon>Nectriaceae</taxon>
        <taxon>Fusarium</taxon>
        <taxon>Fusarium fujikuroi species complex</taxon>
    </lineage>
</organism>